<dbReference type="eggNOG" id="KOG1471">
    <property type="taxonomic scope" value="Eukaryota"/>
</dbReference>
<keyword evidence="2" id="KW-1185">Reference proteome</keyword>
<dbReference type="KEGG" id="dpl:KGM_212705"/>
<dbReference type="STRING" id="278856.A0A212F272"/>
<dbReference type="Gene3D" id="3.40.525.10">
    <property type="entry name" value="CRAL-TRIO lipid binding domain"/>
    <property type="match status" value="1"/>
</dbReference>
<accession>A0A212F272</accession>
<dbReference type="PROSITE" id="PS50191">
    <property type="entry name" value="CRAL_TRIO"/>
    <property type="match status" value="1"/>
</dbReference>
<dbReference type="Pfam" id="PF00650">
    <property type="entry name" value="CRAL_TRIO"/>
    <property type="match status" value="1"/>
</dbReference>
<dbReference type="InterPro" id="IPR036865">
    <property type="entry name" value="CRAL-TRIO_dom_sf"/>
</dbReference>
<evidence type="ECO:0000313" key="2">
    <source>
        <dbReference type="Proteomes" id="UP000007151"/>
    </source>
</evidence>
<dbReference type="InterPro" id="IPR001251">
    <property type="entry name" value="CRAL-TRIO_dom"/>
</dbReference>
<dbReference type="GO" id="GO:0016020">
    <property type="term" value="C:membrane"/>
    <property type="evidence" value="ECO:0007669"/>
    <property type="project" value="TreeGrafter"/>
</dbReference>
<dbReference type="PANTHER" id="PTHR10174">
    <property type="entry name" value="ALPHA-TOCOPHEROL TRANSFER PROTEIN-RELATED"/>
    <property type="match status" value="1"/>
</dbReference>
<protein>
    <submittedName>
        <fullName evidence="1">Alpha-tocopherol transfer protein</fullName>
    </submittedName>
</protein>
<dbReference type="Proteomes" id="UP000007151">
    <property type="component" value="Unassembled WGS sequence"/>
</dbReference>
<dbReference type="CDD" id="cd00170">
    <property type="entry name" value="SEC14"/>
    <property type="match status" value="1"/>
</dbReference>
<evidence type="ECO:0000313" key="1">
    <source>
        <dbReference type="EMBL" id="OWR47826.1"/>
    </source>
</evidence>
<dbReference type="OrthoDB" id="6432525at2759"/>
<dbReference type="SUPFAM" id="SSF52087">
    <property type="entry name" value="CRAL/TRIO domain"/>
    <property type="match status" value="1"/>
</dbReference>
<gene>
    <name evidence="1" type="ORF">KGM_212705</name>
</gene>
<dbReference type="SMART" id="SM00516">
    <property type="entry name" value="SEC14"/>
    <property type="match status" value="1"/>
</dbReference>
<organism evidence="1 2">
    <name type="scientific">Danaus plexippus plexippus</name>
    <dbReference type="NCBI Taxonomy" id="278856"/>
    <lineage>
        <taxon>Eukaryota</taxon>
        <taxon>Metazoa</taxon>
        <taxon>Ecdysozoa</taxon>
        <taxon>Arthropoda</taxon>
        <taxon>Hexapoda</taxon>
        <taxon>Insecta</taxon>
        <taxon>Pterygota</taxon>
        <taxon>Neoptera</taxon>
        <taxon>Endopterygota</taxon>
        <taxon>Lepidoptera</taxon>
        <taxon>Glossata</taxon>
        <taxon>Ditrysia</taxon>
        <taxon>Papilionoidea</taxon>
        <taxon>Nymphalidae</taxon>
        <taxon>Danainae</taxon>
        <taxon>Danaini</taxon>
        <taxon>Danaina</taxon>
        <taxon>Danaus</taxon>
        <taxon>Danaus</taxon>
    </lineage>
</organism>
<dbReference type="GO" id="GO:1902936">
    <property type="term" value="F:phosphatidylinositol bisphosphate binding"/>
    <property type="evidence" value="ECO:0007669"/>
    <property type="project" value="TreeGrafter"/>
</dbReference>
<name>A0A212F272_DANPL</name>
<dbReference type="AlphaFoldDB" id="A0A212F272"/>
<proteinExistence type="predicted"/>
<dbReference type="EMBL" id="AGBW02010783">
    <property type="protein sequence ID" value="OWR47826.1"/>
    <property type="molecule type" value="Genomic_DNA"/>
</dbReference>
<reference evidence="1 2" key="1">
    <citation type="journal article" date="2011" name="Cell">
        <title>The monarch butterfly genome yields insights into long-distance migration.</title>
        <authorList>
            <person name="Zhan S."/>
            <person name="Merlin C."/>
            <person name="Boore J.L."/>
            <person name="Reppert S.M."/>
        </authorList>
    </citation>
    <scope>NUCLEOTIDE SEQUENCE [LARGE SCALE GENOMIC DNA]</scope>
    <source>
        <strain evidence="1">F-2</strain>
    </source>
</reference>
<dbReference type="PRINTS" id="PR00180">
    <property type="entry name" value="CRETINALDHBP"/>
</dbReference>
<dbReference type="PANTHER" id="PTHR10174:SF213">
    <property type="entry name" value="CRAL-TRIO DOMAIN-CONTAINING PROTEIN"/>
    <property type="match status" value="1"/>
</dbReference>
<comment type="caution">
    <text evidence="1">The sequence shown here is derived from an EMBL/GenBank/DDBJ whole genome shotgun (WGS) entry which is preliminary data.</text>
</comment>
<sequence>MPSKVIEQRPLDEEYEKTGVSPSDIAALRQWLKTQPHLPDKYITDMELILAYHSCYKSSEVSKQVIDLHYTLRTLFTNLFHNRLVDDSFIRTMNVILGFPIETRTSKDYKVVYFRLIDYDAKNFIFSEAVRAAIMLIDLMQYEDGAWKGFVIIIDLNRVTLGHIARLDLQTIQQLLYYLQEAMLVRLKGLHFLNAPSFMDRLMMLLRPFMKKELMEMLKIHQVGATTLEETIPIDALPKEAGGKSNSFQEIKNEIIDKLIANKNFFVDENKRRVTESLRPGKPKTITDIFGGIEGSFKKLDID</sequence>